<feature type="domain" description="EAL" evidence="2">
    <location>
        <begin position="398"/>
        <end position="639"/>
    </location>
</feature>
<gene>
    <name evidence="4" type="primary">csrD</name>
    <name evidence="4" type="ORF">JMA39_07690</name>
</gene>
<dbReference type="Pfam" id="PF00990">
    <property type="entry name" value="GGDEF"/>
    <property type="match status" value="1"/>
</dbReference>
<evidence type="ECO:0000259" key="3">
    <source>
        <dbReference type="PROSITE" id="PS50887"/>
    </source>
</evidence>
<dbReference type="InterPro" id="IPR035919">
    <property type="entry name" value="EAL_sf"/>
</dbReference>
<protein>
    <submittedName>
        <fullName evidence="4">RNase E specificity factor CsrD</fullName>
    </submittedName>
</protein>
<dbReference type="InterPro" id="IPR001633">
    <property type="entry name" value="EAL_dom"/>
</dbReference>
<organism evidence="4 5">
    <name type="scientific">Shewanella schlegeliana</name>
    <dbReference type="NCBI Taxonomy" id="190308"/>
    <lineage>
        <taxon>Bacteria</taxon>
        <taxon>Pseudomonadati</taxon>
        <taxon>Pseudomonadota</taxon>
        <taxon>Gammaproteobacteria</taxon>
        <taxon>Alteromonadales</taxon>
        <taxon>Shewanellaceae</taxon>
        <taxon>Shewanella</taxon>
    </lineage>
</organism>
<dbReference type="InterPro" id="IPR050706">
    <property type="entry name" value="Cyclic-di-GMP_PDE-like"/>
</dbReference>
<keyword evidence="5" id="KW-1185">Reference proteome</keyword>
<dbReference type="PROSITE" id="PS50883">
    <property type="entry name" value="EAL"/>
    <property type="match status" value="1"/>
</dbReference>
<keyword evidence="1" id="KW-0812">Transmembrane</keyword>
<reference evidence="4 5" key="1">
    <citation type="submission" date="2021-01" db="EMBL/GenBank/DDBJ databases">
        <title>Genome sequence of Shewanella schlegeliana JCM 11561.</title>
        <authorList>
            <person name="Zhang H."/>
            <person name="Li C."/>
        </authorList>
    </citation>
    <scope>NUCLEOTIDE SEQUENCE [LARGE SCALE GENOMIC DNA]</scope>
    <source>
        <strain evidence="4 5">JCM 11561</strain>
    </source>
</reference>
<dbReference type="PANTHER" id="PTHR33121:SF32">
    <property type="entry name" value="RNASE E SPECIFICITY FACTOR CSRD"/>
    <property type="match status" value="1"/>
</dbReference>
<dbReference type="PANTHER" id="PTHR33121">
    <property type="entry name" value="CYCLIC DI-GMP PHOSPHODIESTERASE PDEF"/>
    <property type="match status" value="1"/>
</dbReference>
<evidence type="ECO:0000313" key="5">
    <source>
        <dbReference type="Proteomes" id="UP000604898"/>
    </source>
</evidence>
<name>A0ABS1SZN8_9GAMM</name>
<dbReference type="SMART" id="SM00052">
    <property type="entry name" value="EAL"/>
    <property type="match status" value="1"/>
</dbReference>
<evidence type="ECO:0000313" key="4">
    <source>
        <dbReference type="EMBL" id="MBL4913022.1"/>
    </source>
</evidence>
<dbReference type="NCBIfam" id="NF008281">
    <property type="entry name" value="PRK11059.1"/>
    <property type="match status" value="1"/>
</dbReference>
<dbReference type="SUPFAM" id="SSF55073">
    <property type="entry name" value="Nucleotide cyclase"/>
    <property type="match status" value="1"/>
</dbReference>
<dbReference type="InterPro" id="IPR029787">
    <property type="entry name" value="Nucleotide_cyclase"/>
</dbReference>
<dbReference type="RefSeq" id="WP_202721241.1">
    <property type="nucleotide sequence ID" value="NZ_BPEX01000002.1"/>
</dbReference>
<dbReference type="Gene3D" id="3.30.70.270">
    <property type="match status" value="1"/>
</dbReference>
<accession>A0ABS1SZN8</accession>
<dbReference type="Pfam" id="PF00563">
    <property type="entry name" value="EAL"/>
    <property type="match status" value="1"/>
</dbReference>
<dbReference type="CDD" id="cd01948">
    <property type="entry name" value="EAL"/>
    <property type="match status" value="1"/>
</dbReference>
<comment type="caution">
    <text evidence="4">The sequence shown here is derived from an EMBL/GenBank/DDBJ whole genome shotgun (WGS) entry which is preliminary data.</text>
</comment>
<feature type="domain" description="GGDEF" evidence="3">
    <location>
        <begin position="254"/>
        <end position="387"/>
    </location>
</feature>
<evidence type="ECO:0000259" key="2">
    <source>
        <dbReference type="PROSITE" id="PS50883"/>
    </source>
</evidence>
<dbReference type="Proteomes" id="UP000604898">
    <property type="component" value="Unassembled WGS sequence"/>
</dbReference>
<dbReference type="SUPFAM" id="SSF141868">
    <property type="entry name" value="EAL domain-like"/>
    <property type="match status" value="1"/>
</dbReference>
<keyword evidence="1" id="KW-1133">Transmembrane helix</keyword>
<feature type="transmembrane region" description="Helical" evidence="1">
    <location>
        <begin position="12"/>
        <end position="35"/>
    </location>
</feature>
<keyword evidence="1" id="KW-0472">Membrane</keyword>
<dbReference type="EMBL" id="JAESVD010000003">
    <property type="protein sequence ID" value="MBL4913022.1"/>
    <property type="molecule type" value="Genomic_DNA"/>
</dbReference>
<dbReference type="SMART" id="SM00267">
    <property type="entry name" value="GGDEF"/>
    <property type="match status" value="1"/>
</dbReference>
<dbReference type="PROSITE" id="PS50887">
    <property type="entry name" value="GGDEF"/>
    <property type="match status" value="1"/>
</dbReference>
<dbReference type="InterPro" id="IPR000160">
    <property type="entry name" value="GGDEF_dom"/>
</dbReference>
<sequence>MKLTRILTKKLTSFWLMSLAGVAFICFLTAMVSFIQLTYAFQQHKVTELESLIEQQFSQGLSQQSRTEVELWLPPLLRAYQASDFSLSQNNQSILEYQSSMPNEHGVSYKSVLTDGKLLMTLIMPPPFNKDDVSWNEVLVIITGCFAVFLFVRWGFRWFAVHLSGIEDLALRSSLILSGEYDKALAEKGDGKPRLINRALTHLLLELDDAHKERARFDQFIRSNTFLDASTGIGNRLFLKNRLDALSNQSGMMTPGVLYLLEMEDLDSLSKELNEYEVDELLSQLIGTINQILADKANSIFSRRSTNQFAVVVPQISQLEADQLAAKLLRLSMNQLNTEVHLPDDFIHIGGAYFKVGDDKDALVEEAELALRSAQFQGSSSWFMYDKGAVDGDLSKGSVRWRSFLENVLVSKRIFLFSQPVVDSDSHAHHQEVTCRLRDTQGNLVRATLFLPMAIKCGLTPQIERQVIEMVMFDLLPKHKDNSLKFSINLSLDTLVSRAFVRWLKTTLLEYRHLVPRLIFEVNEDILVNHQAQLAEPLDMIQKMGAAICVDGVGQQVVSTEYIHHYPISLIKLHRSIVNHIHLRAENQLFVRSLMGGLYRTGVQVCAEGVEVFEEWQTLQILGVSAGQGSFFSEPIEEV</sequence>
<dbReference type="InterPro" id="IPR043128">
    <property type="entry name" value="Rev_trsase/Diguanyl_cyclase"/>
</dbReference>
<evidence type="ECO:0000256" key="1">
    <source>
        <dbReference type="SAM" id="Phobius"/>
    </source>
</evidence>
<dbReference type="Gene3D" id="3.20.20.450">
    <property type="entry name" value="EAL domain"/>
    <property type="match status" value="1"/>
</dbReference>
<proteinExistence type="predicted"/>